<dbReference type="EMBL" id="JAWHQM010000002">
    <property type="protein sequence ID" value="KAK5625639.1"/>
    <property type="molecule type" value="Genomic_DNA"/>
</dbReference>
<reference evidence="2 3" key="1">
    <citation type="submission" date="2023-10" db="EMBL/GenBank/DDBJ databases">
        <title>Draft genome sequence of Xylaria bambusicola isolate GMP-LS, the root and basal stem rot pathogen of sugarcane in Indonesia.</title>
        <authorList>
            <person name="Selvaraj P."/>
            <person name="Muralishankar V."/>
            <person name="Muruganantham S."/>
            <person name="Sp S."/>
            <person name="Haryani S."/>
            <person name="Lau K.J.X."/>
            <person name="Naqvi N.I."/>
        </authorList>
    </citation>
    <scope>NUCLEOTIDE SEQUENCE [LARGE SCALE GENOMIC DNA]</scope>
    <source>
        <strain evidence="2">GMP-LS</strain>
    </source>
</reference>
<keyword evidence="1" id="KW-1133">Transmembrane helix</keyword>
<sequence length="100" mass="11385">MPEVDPFVLVAFGPPPDDINLDAETETRNDIITGVFLALAILSVLARWISRKISGAHYRADDYIILIALVRSALMVRSAIHRVNLLLDPMYCYWHREHLV</sequence>
<feature type="transmembrane region" description="Helical" evidence="1">
    <location>
        <begin position="62"/>
        <end position="80"/>
    </location>
</feature>
<organism evidence="2 3">
    <name type="scientific">Xylaria bambusicola</name>
    <dbReference type="NCBI Taxonomy" id="326684"/>
    <lineage>
        <taxon>Eukaryota</taxon>
        <taxon>Fungi</taxon>
        <taxon>Dikarya</taxon>
        <taxon>Ascomycota</taxon>
        <taxon>Pezizomycotina</taxon>
        <taxon>Sordariomycetes</taxon>
        <taxon>Xylariomycetidae</taxon>
        <taxon>Xylariales</taxon>
        <taxon>Xylariaceae</taxon>
        <taxon>Xylaria</taxon>
    </lineage>
</organism>
<evidence type="ECO:0000256" key="1">
    <source>
        <dbReference type="SAM" id="Phobius"/>
    </source>
</evidence>
<comment type="caution">
    <text evidence="2">The sequence shown here is derived from an EMBL/GenBank/DDBJ whole genome shotgun (WGS) entry which is preliminary data.</text>
</comment>
<gene>
    <name evidence="2" type="ORF">RRF57_001355</name>
</gene>
<feature type="transmembrane region" description="Helical" evidence="1">
    <location>
        <begin position="31"/>
        <end position="50"/>
    </location>
</feature>
<evidence type="ECO:0000313" key="2">
    <source>
        <dbReference type="EMBL" id="KAK5625639.1"/>
    </source>
</evidence>
<name>A0AAN7UQK9_9PEZI</name>
<evidence type="ECO:0000313" key="3">
    <source>
        <dbReference type="Proteomes" id="UP001305414"/>
    </source>
</evidence>
<dbReference type="Proteomes" id="UP001305414">
    <property type="component" value="Unassembled WGS sequence"/>
</dbReference>
<keyword evidence="1" id="KW-0472">Membrane</keyword>
<protein>
    <submittedName>
        <fullName evidence="2">Uncharacterized protein</fullName>
    </submittedName>
</protein>
<proteinExistence type="predicted"/>
<keyword evidence="1" id="KW-0812">Transmembrane</keyword>
<keyword evidence="3" id="KW-1185">Reference proteome</keyword>
<dbReference type="AlphaFoldDB" id="A0AAN7UQK9"/>
<accession>A0AAN7UQK9</accession>